<comment type="caution">
    <text evidence="2">The sequence shown here is derived from an EMBL/GenBank/DDBJ whole genome shotgun (WGS) entry which is preliminary data.</text>
</comment>
<feature type="transmembrane region" description="Helical" evidence="1">
    <location>
        <begin position="12"/>
        <end position="30"/>
    </location>
</feature>
<proteinExistence type="predicted"/>
<feature type="transmembrane region" description="Helical" evidence="1">
    <location>
        <begin position="61"/>
        <end position="77"/>
    </location>
</feature>
<reference evidence="2" key="1">
    <citation type="submission" date="2015-09" db="EMBL/GenBank/DDBJ databases">
        <title>Draft Genome Sequences of Two Novel Amoeba-resistant Intranuclear Bacteria, Candidatus Berkiella cookevillensis and Candidatus Berkiella aquae.</title>
        <authorList>
            <person name="Mehari Y.T."/>
            <person name="Arivett B.A."/>
            <person name="Farone A.L."/>
            <person name="Gunderson J.H."/>
            <person name="Farone M.B."/>
        </authorList>
    </citation>
    <scope>NUCLEOTIDE SEQUENCE [LARGE SCALE GENOMIC DNA]</scope>
    <source>
        <strain evidence="2">HT99</strain>
    </source>
</reference>
<dbReference type="AlphaFoldDB" id="A0A0Q9YIM1"/>
<feature type="transmembrane region" description="Helical" evidence="1">
    <location>
        <begin position="36"/>
        <end position="54"/>
    </location>
</feature>
<evidence type="ECO:0000256" key="1">
    <source>
        <dbReference type="SAM" id="Phobius"/>
    </source>
</evidence>
<evidence type="ECO:0000313" key="2">
    <source>
        <dbReference type="EMBL" id="KRG20509.1"/>
    </source>
</evidence>
<dbReference type="EMBL" id="LKAJ02000001">
    <property type="protein sequence ID" value="MCS5712198.1"/>
    <property type="molecule type" value="Genomic_DNA"/>
</dbReference>
<keyword evidence="1" id="KW-1133">Transmembrane helix</keyword>
<sequence>MQTQWEQSKIFIITILAISSVSLLFLIFTLDKLPQIATYIHILIFATAITLLVHYAQNKKLLSLCLYLVIMIVYNPFINLLPNIELWKIAHIAVLIIFLKSIFELSYADKLNETTRIAFKLNNYLIDLERQISHLTFHETIMVIKREYAKNYRLENDKVSWQDRDFPDFEFYILSTYYAQGQKKKGGISAKGKNEFKNIEIHINFNLTHHVKYAVREKEGSLKTSLYGKKLKLLLVKKFQYVDLAKVIDF</sequence>
<evidence type="ECO:0000313" key="3">
    <source>
        <dbReference type="EMBL" id="MCS5712198.1"/>
    </source>
</evidence>
<feature type="transmembrane region" description="Helical" evidence="1">
    <location>
        <begin position="89"/>
        <end position="107"/>
    </location>
</feature>
<keyword evidence="4" id="KW-1185">Reference proteome</keyword>
<accession>A0A0Q9YIM1</accession>
<organism evidence="2">
    <name type="scientific">Candidatus Berkiella aquae</name>
    <dbReference type="NCBI Taxonomy" id="295108"/>
    <lineage>
        <taxon>Bacteria</taxon>
        <taxon>Pseudomonadati</taxon>
        <taxon>Pseudomonadota</taxon>
        <taxon>Gammaproteobacteria</taxon>
        <taxon>Candidatus Berkiellales</taxon>
        <taxon>Candidatus Berkiellaceae</taxon>
        <taxon>Candidatus Berkiella</taxon>
    </lineage>
</organism>
<gene>
    <name evidence="3" type="ORF">HT99x_012210</name>
    <name evidence="2" type="ORF">HT99x_02439</name>
</gene>
<reference evidence="3" key="3">
    <citation type="submission" date="2021-06" db="EMBL/GenBank/DDBJ databases">
        <title>Genomic Description and Analysis of Intracellular Bacteria, Candidatus Berkiella cookevillensis and Candidatus Berkiella aquae.</title>
        <authorList>
            <person name="Kidane D.T."/>
            <person name="Mehari Y.T."/>
            <person name="Rice F.C."/>
            <person name="Arivett B.A."/>
            <person name="Farone A.L."/>
            <person name="Berk S.G."/>
            <person name="Farone M.B."/>
        </authorList>
    </citation>
    <scope>NUCLEOTIDE SEQUENCE</scope>
    <source>
        <strain evidence="3">HT99</strain>
    </source>
</reference>
<keyword evidence="1" id="KW-0472">Membrane</keyword>
<keyword evidence="1" id="KW-0812">Transmembrane</keyword>
<name>A0A0Q9YIM1_9GAMM</name>
<reference evidence="3" key="2">
    <citation type="journal article" date="2016" name="Genome Announc.">
        <title>Draft Genome Sequences of Two Novel Amoeba-Resistant Intranuclear Bacteria, 'Candidatus Berkiella cookevillensis' and 'Candidatus Berkiella aquae'.</title>
        <authorList>
            <person name="Mehari Y.T."/>
            <person name="Arivett B.A."/>
            <person name="Farone A.L."/>
            <person name="Gunderson J.H."/>
            <person name="Farone M.B."/>
        </authorList>
    </citation>
    <scope>NUCLEOTIDE SEQUENCE</scope>
    <source>
        <strain evidence="3">HT99</strain>
    </source>
</reference>
<evidence type="ECO:0000313" key="4">
    <source>
        <dbReference type="Proteomes" id="UP000051497"/>
    </source>
</evidence>
<dbReference type="RefSeq" id="WP_075067050.1">
    <property type="nucleotide sequence ID" value="NZ_LKAJ02000001.1"/>
</dbReference>
<protein>
    <submittedName>
        <fullName evidence="2">Uncharacterized protein</fullName>
    </submittedName>
</protein>
<dbReference type="Proteomes" id="UP000051497">
    <property type="component" value="Unassembled WGS sequence"/>
</dbReference>
<dbReference type="EMBL" id="LKAJ01000011">
    <property type="protein sequence ID" value="KRG20509.1"/>
    <property type="molecule type" value="Genomic_DNA"/>
</dbReference>